<dbReference type="GO" id="GO:0017057">
    <property type="term" value="F:6-phosphogluconolactonase activity"/>
    <property type="evidence" value="ECO:0007669"/>
    <property type="project" value="UniProtKB-EC"/>
</dbReference>
<dbReference type="Gene3D" id="2.130.10.10">
    <property type="entry name" value="YVTN repeat-like/Quinoprotein amine dehydrogenase"/>
    <property type="match status" value="1"/>
</dbReference>
<dbReference type="EMBL" id="JACHZG010000001">
    <property type="protein sequence ID" value="MBB3328072.1"/>
    <property type="molecule type" value="Genomic_DNA"/>
</dbReference>
<keyword evidence="2" id="KW-0378">Hydrolase</keyword>
<dbReference type="SUPFAM" id="SSF51004">
    <property type="entry name" value="C-terminal (heme d1) domain of cytochrome cd1-nitrite reductase"/>
    <property type="match status" value="1"/>
</dbReference>
<dbReference type="InterPro" id="IPR050282">
    <property type="entry name" value="Cycloisomerase_2"/>
</dbReference>
<sequence length="379" mass="40020">MTERRASHPTTLPRRVVVGGYSLDPSGDDPEAGTGLTVLDLHERPADGPAYVRVGHEALPSPSWVVPHPTDPWLVSVSETAPSMLACTRLENDGRLTVLDRRATGGDGGCHLALTADGRQVLVAHYGSGTVETFALDEAGRLTGPLDRFSSSAPLGPDPVRQDAPHAHQVVLDPHRSDEVLVCDLGTDRVHRLLLHDDGRLTEAAPALVLPPGFGPRHLVVADDTLVVAGELSSELWVGRRELGGWRPTQVIGTTRRTGDVTASDPAPGDAPAPSALRFSDDLVVVATRGPDTVSVFRLDPAESTVAFVTEVACGGRHPRDVVVADGLVWVADQESDEVVVLDLGAITAEAGRGLEAAAAVLRFPTPRPACLVLLDVRS</sequence>
<dbReference type="RefSeq" id="WP_183339736.1">
    <property type="nucleotide sequence ID" value="NZ_JACHZG010000001.1"/>
</dbReference>
<reference evidence="2 3" key="1">
    <citation type="submission" date="2020-08" db="EMBL/GenBank/DDBJ databases">
        <title>Sequencing the genomes of 1000 actinobacteria strains.</title>
        <authorList>
            <person name="Klenk H.-P."/>
        </authorList>
    </citation>
    <scope>NUCLEOTIDE SEQUENCE [LARGE SCALE GENOMIC DNA]</scope>
    <source>
        <strain evidence="2 3">DSM 11053</strain>
    </source>
</reference>
<dbReference type="AlphaFoldDB" id="A0A7W5P838"/>
<comment type="similarity">
    <text evidence="1">Belongs to the cycloisomerase 2 family.</text>
</comment>
<comment type="caution">
    <text evidence="2">The sequence shown here is derived from an EMBL/GenBank/DDBJ whole genome shotgun (WGS) entry which is preliminary data.</text>
</comment>
<evidence type="ECO:0000313" key="3">
    <source>
        <dbReference type="Proteomes" id="UP000565572"/>
    </source>
</evidence>
<evidence type="ECO:0000256" key="1">
    <source>
        <dbReference type="ARBA" id="ARBA00005564"/>
    </source>
</evidence>
<proteinExistence type="inferred from homology"/>
<dbReference type="Pfam" id="PF10282">
    <property type="entry name" value="Lactonase"/>
    <property type="match status" value="1"/>
</dbReference>
<gene>
    <name evidence="2" type="ORF">FHX39_003016</name>
</gene>
<name>A0A7W5P838_9ACTN</name>
<protein>
    <submittedName>
        <fullName evidence="2">6-phosphogluconolactonase</fullName>
        <ecNumber evidence="2">3.1.1.31</ecNumber>
    </submittedName>
</protein>
<evidence type="ECO:0000313" key="2">
    <source>
        <dbReference type="EMBL" id="MBB3328072.1"/>
    </source>
</evidence>
<keyword evidence="3" id="KW-1185">Reference proteome</keyword>
<dbReference type="PANTHER" id="PTHR30344:SF1">
    <property type="entry name" value="6-PHOSPHOGLUCONOLACTONASE"/>
    <property type="match status" value="1"/>
</dbReference>
<accession>A0A7W5P838</accession>
<organism evidence="2 3">
    <name type="scientific">Microlunatus antarcticus</name>
    <dbReference type="NCBI Taxonomy" id="53388"/>
    <lineage>
        <taxon>Bacteria</taxon>
        <taxon>Bacillati</taxon>
        <taxon>Actinomycetota</taxon>
        <taxon>Actinomycetes</taxon>
        <taxon>Propionibacteriales</taxon>
        <taxon>Propionibacteriaceae</taxon>
        <taxon>Microlunatus</taxon>
    </lineage>
</organism>
<dbReference type="InterPro" id="IPR019405">
    <property type="entry name" value="Lactonase_7-beta_prop"/>
</dbReference>
<dbReference type="PANTHER" id="PTHR30344">
    <property type="entry name" value="6-PHOSPHOGLUCONOLACTONASE-RELATED"/>
    <property type="match status" value="1"/>
</dbReference>
<dbReference type="InterPro" id="IPR011048">
    <property type="entry name" value="Haem_d1_sf"/>
</dbReference>
<dbReference type="Proteomes" id="UP000565572">
    <property type="component" value="Unassembled WGS sequence"/>
</dbReference>
<dbReference type="EC" id="3.1.1.31" evidence="2"/>
<dbReference type="InterPro" id="IPR015943">
    <property type="entry name" value="WD40/YVTN_repeat-like_dom_sf"/>
</dbReference>